<evidence type="ECO:0000256" key="3">
    <source>
        <dbReference type="ARBA" id="ARBA00022989"/>
    </source>
</evidence>
<dbReference type="Proteomes" id="UP000677016">
    <property type="component" value="Unassembled WGS sequence"/>
</dbReference>
<dbReference type="PANTHER" id="PTHR42723">
    <property type="entry name" value="CHLOROPHYLL SYNTHASE"/>
    <property type="match status" value="1"/>
</dbReference>
<name>A0A941D8V8_9MICO</name>
<gene>
    <name evidence="5" type="ORF">KC207_01755</name>
</gene>
<dbReference type="InterPro" id="IPR050475">
    <property type="entry name" value="Prenyltransferase_related"/>
</dbReference>
<keyword evidence="3" id="KW-1133">Transmembrane helix</keyword>
<dbReference type="CDD" id="cd13964">
    <property type="entry name" value="PT_UbiA_1"/>
    <property type="match status" value="1"/>
</dbReference>
<evidence type="ECO:0000256" key="1">
    <source>
        <dbReference type="ARBA" id="ARBA00004141"/>
    </source>
</evidence>
<keyword evidence="4" id="KW-0472">Membrane</keyword>
<evidence type="ECO:0000256" key="2">
    <source>
        <dbReference type="ARBA" id="ARBA00022692"/>
    </source>
</evidence>
<dbReference type="PANTHER" id="PTHR42723:SF1">
    <property type="entry name" value="CHLOROPHYLL SYNTHASE, CHLOROPLASTIC"/>
    <property type="match status" value="1"/>
</dbReference>
<organism evidence="5 6">
    <name type="scientific">Phycicoccus avicenniae</name>
    <dbReference type="NCBI Taxonomy" id="2828860"/>
    <lineage>
        <taxon>Bacteria</taxon>
        <taxon>Bacillati</taxon>
        <taxon>Actinomycetota</taxon>
        <taxon>Actinomycetes</taxon>
        <taxon>Micrococcales</taxon>
        <taxon>Intrasporangiaceae</taxon>
        <taxon>Phycicoccus</taxon>
    </lineage>
</organism>
<dbReference type="InterPro" id="IPR000537">
    <property type="entry name" value="UbiA_prenyltransferase"/>
</dbReference>
<accession>A0A941D8V8</accession>
<dbReference type="Pfam" id="PF01040">
    <property type="entry name" value="UbiA"/>
    <property type="match status" value="1"/>
</dbReference>
<evidence type="ECO:0000313" key="5">
    <source>
        <dbReference type="EMBL" id="MBR7742017.1"/>
    </source>
</evidence>
<keyword evidence="6" id="KW-1185">Reference proteome</keyword>
<dbReference type="NCBIfam" id="NF045897">
    <property type="entry name" value="SCO3242_trans"/>
    <property type="match status" value="1"/>
</dbReference>
<dbReference type="GO" id="GO:0016765">
    <property type="term" value="F:transferase activity, transferring alkyl or aryl (other than methyl) groups"/>
    <property type="evidence" value="ECO:0007669"/>
    <property type="project" value="InterPro"/>
</dbReference>
<dbReference type="InterPro" id="IPR044878">
    <property type="entry name" value="UbiA_sf"/>
</dbReference>
<evidence type="ECO:0000256" key="4">
    <source>
        <dbReference type="ARBA" id="ARBA00023136"/>
    </source>
</evidence>
<sequence length="301" mass="28927">MTAFADIAELVRAPAALTVPGDSLAGAAAAGWPAGPRTAVLPVASACLYWAGMALNDWADRDLDADERPERPIPSGRVSPDLALGVAGGLSAAGVALAAVGGGPRAAALATVLTGAVWAYDLSAKQGPFSTATMASTRGLDVLLGAAAGGRDGLRRAALPAAVLTAHTAAVTALSRGEVHGTTHAVARGALATTAAVTSAVPALAAWTARTGPGGALARTGSCLGALAGAAVYGRSVGGAQQRVVADPGAGPARAATVAGIHGMVPLQGGLLAAVGAAPVAGALAGATWAARSVLRRGSPT</sequence>
<reference evidence="5" key="1">
    <citation type="submission" date="2021-04" db="EMBL/GenBank/DDBJ databases">
        <title>Phycicoccus avicenniae sp. nov., a novel endophytic actinomycetes isolated from branch of Avicennia mariana.</title>
        <authorList>
            <person name="Tuo L."/>
        </authorList>
    </citation>
    <scope>NUCLEOTIDE SEQUENCE</scope>
    <source>
        <strain evidence="5">BSK3Z-2</strain>
    </source>
</reference>
<protein>
    <submittedName>
        <fullName evidence="5">UbiA family prenyltransferase</fullName>
    </submittedName>
</protein>
<proteinExistence type="predicted"/>
<comment type="subcellular location">
    <subcellularLocation>
        <location evidence="1">Membrane</location>
        <topology evidence="1">Multi-pass membrane protein</topology>
    </subcellularLocation>
</comment>
<dbReference type="RefSeq" id="WP_211601192.1">
    <property type="nucleotide sequence ID" value="NZ_JAGSNF010000002.1"/>
</dbReference>
<evidence type="ECO:0000313" key="6">
    <source>
        <dbReference type="Proteomes" id="UP000677016"/>
    </source>
</evidence>
<dbReference type="GO" id="GO:0016020">
    <property type="term" value="C:membrane"/>
    <property type="evidence" value="ECO:0007669"/>
    <property type="project" value="UniProtKB-SubCell"/>
</dbReference>
<dbReference type="AlphaFoldDB" id="A0A941D8V8"/>
<dbReference type="Gene3D" id="1.10.357.140">
    <property type="entry name" value="UbiA prenyltransferase"/>
    <property type="match status" value="1"/>
</dbReference>
<keyword evidence="2" id="KW-0812">Transmembrane</keyword>
<dbReference type="EMBL" id="JAGSNF010000002">
    <property type="protein sequence ID" value="MBR7742017.1"/>
    <property type="molecule type" value="Genomic_DNA"/>
</dbReference>
<comment type="caution">
    <text evidence="5">The sequence shown here is derived from an EMBL/GenBank/DDBJ whole genome shotgun (WGS) entry which is preliminary data.</text>
</comment>